<dbReference type="InterPro" id="IPR011009">
    <property type="entry name" value="Kinase-like_dom_sf"/>
</dbReference>
<evidence type="ECO:0000256" key="9">
    <source>
        <dbReference type="SAM" id="MobiDB-lite"/>
    </source>
</evidence>
<dbReference type="AlphaFoldDB" id="A0A1D1YQN4"/>
<keyword evidence="4" id="KW-0677">Repeat</keyword>
<keyword evidence="12" id="KW-0418">Kinase</keyword>
<dbReference type="PROSITE" id="PS50011">
    <property type="entry name" value="PROTEIN_KINASE_DOM"/>
    <property type="match status" value="1"/>
</dbReference>
<dbReference type="GO" id="GO:0016020">
    <property type="term" value="C:membrane"/>
    <property type="evidence" value="ECO:0007669"/>
    <property type="project" value="UniProtKB-SubCell"/>
</dbReference>
<evidence type="ECO:0000256" key="3">
    <source>
        <dbReference type="ARBA" id="ARBA00022692"/>
    </source>
</evidence>
<dbReference type="FunFam" id="3.30.200.20:FF:000307">
    <property type="entry name" value="pollen receptor-like kinase 1"/>
    <property type="match status" value="1"/>
</dbReference>
<comment type="subcellular location">
    <subcellularLocation>
        <location evidence="1">Membrane</location>
    </subcellularLocation>
</comment>
<organism evidence="12">
    <name type="scientific">Anthurium amnicola</name>
    <dbReference type="NCBI Taxonomy" id="1678845"/>
    <lineage>
        <taxon>Eukaryota</taxon>
        <taxon>Viridiplantae</taxon>
        <taxon>Streptophyta</taxon>
        <taxon>Embryophyta</taxon>
        <taxon>Tracheophyta</taxon>
        <taxon>Spermatophyta</taxon>
        <taxon>Magnoliopsida</taxon>
        <taxon>Liliopsida</taxon>
        <taxon>Araceae</taxon>
        <taxon>Pothoideae</taxon>
        <taxon>Potheae</taxon>
        <taxon>Anthurium</taxon>
    </lineage>
</organism>
<feature type="domain" description="Protein kinase" evidence="11">
    <location>
        <begin position="379"/>
        <end position="516"/>
    </location>
</feature>
<gene>
    <name evidence="12" type="primary">RLK_0</name>
    <name evidence="12" type="ORF">g.85282</name>
</gene>
<accession>A0A1D1YQN4</accession>
<feature type="compositionally biased region" description="Pro residues" evidence="9">
    <location>
        <begin position="1"/>
        <end position="27"/>
    </location>
</feature>
<keyword evidence="12" id="KW-0808">Transferase</keyword>
<dbReference type="PANTHER" id="PTHR48007">
    <property type="entry name" value="LEUCINE-RICH REPEAT RECEPTOR-LIKE PROTEIN KINASE PXC1"/>
    <property type="match status" value="1"/>
</dbReference>
<evidence type="ECO:0000256" key="2">
    <source>
        <dbReference type="ARBA" id="ARBA00022614"/>
    </source>
</evidence>
<dbReference type="PANTHER" id="PTHR48007:SF64">
    <property type="entry name" value="POLLEN RECEPTOR-LIKE KINASE 1"/>
    <property type="match status" value="1"/>
</dbReference>
<evidence type="ECO:0000256" key="1">
    <source>
        <dbReference type="ARBA" id="ARBA00004370"/>
    </source>
</evidence>
<protein>
    <submittedName>
        <fullName evidence="12">Putative LRR receptor-like serine/threonine-protein kinase RLK</fullName>
    </submittedName>
</protein>
<dbReference type="Gene3D" id="3.80.10.10">
    <property type="entry name" value="Ribonuclease Inhibitor"/>
    <property type="match status" value="2"/>
</dbReference>
<feature type="region of interest" description="Disordered" evidence="9">
    <location>
        <begin position="1"/>
        <end position="35"/>
    </location>
</feature>
<keyword evidence="2" id="KW-0433">Leucine-rich repeat</keyword>
<dbReference type="InterPro" id="IPR001245">
    <property type="entry name" value="Ser-Thr/Tyr_kinase_cat_dom"/>
</dbReference>
<name>A0A1D1YQN4_9ARAE</name>
<dbReference type="InterPro" id="IPR001611">
    <property type="entry name" value="Leu-rich_rpt"/>
</dbReference>
<evidence type="ECO:0000256" key="6">
    <source>
        <dbReference type="ARBA" id="ARBA00022840"/>
    </source>
</evidence>
<dbReference type="EMBL" id="GDJX01010986">
    <property type="protein sequence ID" value="JAT56950.1"/>
    <property type="molecule type" value="Transcribed_RNA"/>
</dbReference>
<feature type="non-terminal residue" evidence="12">
    <location>
        <position position="1"/>
    </location>
</feature>
<evidence type="ECO:0000256" key="10">
    <source>
        <dbReference type="SAM" id="Phobius"/>
    </source>
</evidence>
<feature type="region of interest" description="Disordered" evidence="9">
    <location>
        <begin position="317"/>
        <end position="355"/>
    </location>
</feature>
<reference evidence="12" key="1">
    <citation type="submission" date="2015-07" db="EMBL/GenBank/DDBJ databases">
        <title>Transcriptome Assembly of Anthurium amnicola.</title>
        <authorList>
            <person name="Suzuki J."/>
        </authorList>
    </citation>
    <scope>NUCLEOTIDE SEQUENCE</scope>
</reference>
<dbReference type="SUPFAM" id="SSF52058">
    <property type="entry name" value="L domain-like"/>
    <property type="match status" value="1"/>
</dbReference>
<keyword evidence="6" id="KW-0067">ATP-binding</keyword>
<evidence type="ECO:0000313" key="12">
    <source>
        <dbReference type="EMBL" id="JAT56950.1"/>
    </source>
</evidence>
<dbReference type="InterPro" id="IPR000719">
    <property type="entry name" value="Prot_kinase_dom"/>
</dbReference>
<dbReference type="InterPro" id="IPR013210">
    <property type="entry name" value="LRR_N_plant-typ"/>
</dbReference>
<dbReference type="SUPFAM" id="SSF56112">
    <property type="entry name" value="Protein kinase-like (PK-like)"/>
    <property type="match status" value="1"/>
</dbReference>
<evidence type="ECO:0000256" key="4">
    <source>
        <dbReference type="ARBA" id="ARBA00022737"/>
    </source>
</evidence>
<feature type="non-terminal residue" evidence="12">
    <location>
        <position position="516"/>
    </location>
</feature>
<keyword evidence="12" id="KW-0675">Receptor</keyword>
<dbReference type="Gene3D" id="1.10.510.10">
    <property type="entry name" value="Transferase(Phosphotransferase) domain 1"/>
    <property type="match status" value="1"/>
</dbReference>
<keyword evidence="3 10" id="KW-0812">Transmembrane</keyword>
<sequence length="516" mass="54862">PPPPPPPTTLPPPPLPLHPPLRAPPCPAAAMSGGASPAPSRTRLLALLLLFSFMAAAASSARDADTLLGFKATMKDDGGALNDWTSASNNRGPCLGGKAVWTGVRCEDGQVIKLVLESMSLSGTPEVATLASLPELRSLSLMNNSLRGKLPAMGNLAKLRSLFLAYNGFSGDVDDDAFAGLGSLRSVHLEHNQLTGPLPSSLALLPKLNDLHLEDNRFTGALPELPQQGLVLNVSYNLLQGPIPATFLGNSKTCFIGNTDLCGKPLDVPCKKTNNNNNSKKFPTPLLIAIVVVAGALVLAFAGLIIAKRVRRRARGRPSTSKKFAGAADADSSLEQGPAGGSGGKRKVGSGGGRVGEQGSKLVFVREGRERFELQDLLRASAEVLSNGVFGSSYKAMMVNGTTMVVKRFREMNGVGMEEFQEHMRVLGGLSHLNLLPLVAFYYRKEEKLLVTDYVNNGSLAQLLHGNRAGMSRVGLDWATRLKIVKGVGRGLAYLYREMPMLATPHGHLKSSNVLL</sequence>
<dbReference type="InterPro" id="IPR032675">
    <property type="entry name" value="LRR_dom_sf"/>
</dbReference>
<evidence type="ECO:0000256" key="7">
    <source>
        <dbReference type="ARBA" id="ARBA00022989"/>
    </source>
</evidence>
<keyword evidence="8 10" id="KW-0472">Membrane</keyword>
<evidence type="ECO:0000256" key="5">
    <source>
        <dbReference type="ARBA" id="ARBA00022741"/>
    </source>
</evidence>
<dbReference type="Pfam" id="PF13855">
    <property type="entry name" value="LRR_8"/>
    <property type="match status" value="1"/>
</dbReference>
<dbReference type="InterPro" id="IPR046959">
    <property type="entry name" value="PRK1-6/SRF4-like"/>
</dbReference>
<keyword evidence="7 10" id="KW-1133">Transmembrane helix</keyword>
<dbReference type="GO" id="GO:0005524">
    <property type="term" value="F:ATP binding"/>
    <property type="evidence" value="ECO:0007669"/>
    <property type="project" value="UniProtKB-KW"/>
</dbReference>
<evidence type="ECO:0000259" key="11">
    <source>
        <dbReference type="PROSITE" id="PS50011"/>
    </source>
</evidence>
<dbReference type="Pfam" id="PF08263">
    <property type="entry name" value="LRRNT_2"/>
    <property type="match status" value="1"/>
</dbReference>
<evidence type="ECO:0000256" key="8">
    <source>
        <dbReference type="ARBA" id="ARBA00023136"/>
    </source>
</evidence>
<proteinExistence type="predicted"/>
<dbReference type="Gene3D" id="3.30.200.20">
    <property type="entry name" value="Phosphorylase Kinase, domain 1"/>
    <property type="match status" value="1"/>
</dbReference>
<feature type="transmembrane region" description="Helical" evidence="10">
    <location>
        <begin position="286"/>
        <end position="307"/>
    </location>
</feature>
<feature type="compositionally biased region" description="Gly residues" evidence="9">
    <location>
        <begin position="338"/>
        <end position="355"/>
    </location>
</feature>
<dbReference type="Pfam" id="PF07714">
    <property type="entry name" value="PK_Tyr_Ser-Thr"/>
    <property type="match status" value="1"/>
</dbReference>
<dbReference type="GO" id="GO:0004672">
    <property type="term" value="F:protein kinase activity"/>
    <property type="evidence" value="ECO:0007669"/>
    <property type="project" value="InterPro"/>
</dbReference>
<keyword evidence="5" id="KW-0547">Nucleotide-binding</keyword>